<sequence length="722" mass="77864">MKLKGKYYLSLVMLLIGTMLTPIGHVFAETDPIAVSSEQQLETMKEEIQPDNVTEETENSTTESSQNNEQTEGLTSTTTDSTIQALSAESTNESQENLSESVTSSNQQISTVESSNTTNTKSVRTTKAVMAQFNIHVADSSTNQGVSGAYFTLTFIDSGAVNLLVTDSNGDASVSVLAGKYMIKQIGTTNAKQNYGFTSAGYAVDLQPGEVKSLSLYERNLPGAYAFGNSPDTIHIPVNSAFNFTAQALGIEAFKLNYSGNYEKSIPSSQIYPYYSNVNTSIPGSYVAIFMAQQATYNTNTTHLVNVIVEPEALGEVTVNYVDSKGQAIHSPQVLSGNIGEAYDASTAKYQLAIEGYTIDTTKIPENITGNFSETPQAVNYVYTKNPVLSAGVTVNYVDSKGQAIHSPQVLSGNIGEAYDASTAKYQLAIEGYTLDTTKIPENITGNFSETPQAVNYVYTKNPVLSAGVTVNYVDSKGQAIHSPQVLSGNIGEAYDASTAKYQLAIEGYTLDTTKIPENITGNFSETPQAVNYVYTKNPVLSAGVTVNYVDSKGQAIHSPQVLSGNIGEAYDASTAKYQLAIEGYTLDTTKIPENAIGFFGESTQIVTYSYTKILMLSKSKGETLTYTDPTGQKIYETPVLKEENNEAYNHPALQILNKNIVETGYPLTELVTNKTEVATNSIKATTGEILPKTNEKNSRLSIAFGLGLISFAGWLLLRKKS</sequence>
<feature type="domain" description="Gram-positive cocci surface proteins LPxTG" evidence="8">
    <location>
        <begin position="691"/>
        <end position="722"/>
    </location>
</feature>
<dbReference type="EMBL" id="AJAN01000025">
    <property type="protein sequence ID" value="EOH89035.1"/>
    <property type="molecule type" value="Genomic_DNA"/>
</dbReference>
<organism evidence="9 10">
    <name type="scientific">Enterococcus villorum ATCC 700913</name>
    <dbReference type="NCBI Taxonomy" id="1158604"/>
    <lineage>
        <taxon>Bacteria</taxon>
        <taxon>Bacillati</taxon>
        <taxon>Bacillota</taxon>
        <taxon>Bacilli</taxon>
        <taxon>Lactobacillales</taxon>
        <taxon>Enterococcaceae</taxon>
        <taxon>Enterococcus</taxon>
    </lineage>
</organism>
<evidence type="ECO:0000256" key="6">
    <source>
        <dbReference type="SAM" id="MobiDB-lite"/>
    </source>
</evidence>
<protein>
    <submittedName>
        <fullName evidence="9">LPXTG-domain-containing protein cell wall anchor domain</fullName>
    </submittedName>
</protein>
<keyword evidence="10" id="KW-1185">Reference proteome</keyword>
<evidence type="ECO:0000256" key="7">
    <source>
        <dbReference type="SAM" id="Phobius"/>
    </source>
</evidence>
<evidence type="ECO:0000313" key="9">
    <source>
        <dbReference type="EMBL" id="EOH89035.1"/>
    </source>
</evidence>
<dbReference type="InterPro" id="IPR019931">
    <property type="entry name" value="LPXTG_anchor"/>
</dbReference>
<feature type="compositionally biased region" description="Polar residues" evidence="6">
    <location>
        <begin position="83"/>
        <end position="120"/>
    </location>
</feature>
<keyword evidence="7" id="KW-1133">Transmembrane helix</keyword>
<reference evidence="9 10" key="1">
    <citation type="submission" date="2013-02" db="EMBL/GenBank/DDBJ databases">
        <title>The Genome Sequence of Enterococcus villorum ATCC_700913.</title>
        <authorList>
            <consortium name="The Broad Institute Genome Sequencing Platform"/>
            <consortium name="The Broad Institute Genome Sequencing Center for Infectious Disease"/>
            <person name="Earl A.M."/>
            <person name="Gilmore M.S."/>
            <person name="Lebreton F."/>
            <person name="Walker B."/>
            <person name="Young S.K."/>
            <person name="Zeng Q."/>
            <person name="Gargeya S."/>
            <person name="Fitzgerald M."/>
            <person name="Haas B."/>
            <person name="Abouelleil A."/>
            <person name="Alvarado L."/>
            <person name="Arachchi H.M."/>
            <person name="Berlin A.M."/>
            <person name="Chapman S.B."/>
            <person name="Dewar J."/>
            <person name="Goldberg J."/>
            <person name="Griggs A."/>
            <person name="Gujja S."/>
            <person name="Hansen M."/>
            <person name="Howarth C."/>
            <person name="Imamovic A."/>
            <person name="Larimer J."/>
            <person name="McCowan C."/>
            <person name="Murphy C."/>
            <person name="Neiman D."/>
            <person name="Pearson M."/>
            <person name="Priest M."/>
            <person name="Roberts A."/>
            <person name="Saif S."/>
            <person name="Shea T."/>
            <person name="Sisk P."/>
            <person name="Sykes S."/>
            <person name="Wortman J."/>
            <person name="Nusbaum C."/>
            <person name="Birren B."/>
        </authorList>
    </citation>
    <scope>NUCLEOTIDE SEQUENCE [LARGE SCALE GENOMIC DNA]</scope>
    <source>
        <strain evidence="9 10">ATCC 700913</strain>
    </source>
</reference>
<dbReference type="NCBIfam" id="TIGR01167">
    <property type="entry name" value="LPXTG_anchor"/>
    <property type="match status" value="1"/>
</dbReference>
<evidence type="ECO:0000259" key="8">
    <source>
        <dbReference type="PROSITE" id="PS50847"/>
    </source>
</evidence>
<evidence type="ECO:0000256" key="5">
    <source>
        <dbReference type="ARBA" id="ARBA00023088"/>
    </source>
</evidence>
<gene>
    <name evidence="9" type="ORF">UAO_01767</name>
</gene>
<evidence type="ECO:0000256" key="4">
    <source>
        <dbReference type="ARBA" id="ARBA00022737"/>
    </source>
</evidence>
<keyword evidence="2" id="KW-0964">Secreted</keyword>
<feature type="region of interest" description="Disordered" evidence="6">
    <location>
        <begin position="42"/>
        <end position="120"/>
    </location>
</feature>
<evidence type="ECO:0000256" key="3">
    <source>
        <dbReference type="ARBA" id="ARBA00022729"/>
    </source>
</evidence>
<dbReference type="RefSeq" id="WP_010751683.1">
    <property type="nucleotide sequence ID" value="NZ_KB946285.1"/>
</dbReference>
<dbReference type="Pfam" id="PF06458">
    <property type="entry name" value="MucBP"/>
    <property type="match status" value="4"/>
</dbReference>
<keyword evidence="7" id="KW-0472">Membrane</keyword>
<keyword evidence="4" id="KW-0677">Repeat</keyword>
<dbReference type="Gene3D" id="3.10.20.320">
    <property type="entry name" value="Putative peptidoglycan bound protein (lpxtg motif)"/>
    <property type="match status" value="4"/>
</dbReference>
<name>A0ABP2UQB3_9ENTE</name>
<feature type="compositionally biased region" description="Low complexity" evidence="6">
    <location>
        <begin position="59"/>
        <end position="82"/>
    </location>
</feature>
<comment type="caution">
    <text evidence="9">The sequence shown here is derived from an EMBL/GenBank/DDBJ whole genome shotgun (WGS) entry which is preliminary data.</text>
</comment>
<keyword evidence="5" id="KW-0572">Peptidoglycan-anchor</keyword>
<accession>A0ABP2UQB3</accession>
<feature type="transmembrane region" description="Helical" evidence="7">
    <location>
        <begin position="701"/>
        <end position="718"/>
    </location>
</feature>
<proteinExistence type="predicted"/>
<evidence type="ECO:0000256" key="2">
    <source>
        <dbReference type="ARBA" id="ARBA00022525"/>
    </source>
</evidence>
<keyword evidence="1" id="KW-0134">Cell wall</keyword>
<keyword evidence="3" id="KW-0732">Signal</keyword>
<dbReference type="PROSITE" id="PS50847">
    <property type="entry name" value="GRAM_POS_ANCHORING"/>
    <property type="match status" value="1"/>
</dbReference>
<evidence type="ECO:0000313" key="10">
    <source>
        <dbReference type="Proteomes" id="UP000013866"/>
    </source>
</evidence>
<evidence type="ECO:0000256" key="1">
    <source>
        <dbReference type="ARBA" id="ARBA00022512"/>
    </source>
</evidence>
<dbReference type="Proteomes" id="UP000013866">
    <property type="component" value="Unassembled WGS sequence"/>
</dbReference>
<dbReference type="InterPro" id="IPR009459">
    <property type="entry name" value="MucBP_dom"/>
</dbReference>
<keyword evidence="7" id="KW-0812">Transmembrane</keyword>